<gene>
    <name evidence="2" type="ORF">ETD83_29730</name>
</gene>
<feature type="transmembrane region" description="Helical" evidence="1">
    <location>
        <begin position="13"/>
        <end position="37"/>
    </location>
</feature>
<organism evidence="2 3">
    <name type="scientific">Actinomadura soli</name>
    <dbReference type="NCBI Taxonomy" id="2508997"/>
    <lineage>
        <taxon>Bacteria</taxon>
        <taxon>Bacillati</taxon>
        <taxon>Actinomycetota</taxon>
        <taxon>Actinomycetes</taxon>
        <taxon>Streptosporangiales</taxon>
        <taxon>Thermomonosporaceae</taxon>
        <taxon>Actinomadura</taxon>
    </lineage>
</organism>
<keyword evidence="1" id="KW-0472">Membrane</keyword>
<dbReference type="Proteomes" id="UP000309174">
    <property type="component" value="Unassembled WGS sequence"/>
</dbReference>
<keyword evidence="1" id="KW-0812">Transmembrane</keyword>
<sequence>MAGVAAADSFGDWIGFFGAVAGVSVTLFSVMLITFQVKSTTWHSSWLKRVAAIAALAELLIPLLTALFVLTATHPWRLAAWIIGALGLAVVVSHWVLYFRDRHGSHCGRFDTVQARLAGPSFVSSPP</sequence>
<dbReference type="EMBL" id="VCKW01000194">
    <property type="protein sequence ID" value="TMQ91684.1"/>
    <property type="molecule type" value="Genomic_DNA"/>
</dbReference>
<dbReference type="AlphaFoldDB" id="A0A5C4J489"/>
<feature type="transmembrane region" description="Helical" evidence="1">
    <location>
        <begin position="49"/>
        <end position="72"/>
    </location>
</feature>
<reference evidence="2 3" key="1">
    <citation type="submission" date="2019-05" db="EMBL/GenBank/DDBJ databases">
        <title>Draft genome sequence of Actinomadura sp. 14C53.</title>
        <authorList>
            <person name="Saricaoglu S."/>
            <person name="Isik K."/>
        </authorList>
    </citation>
    <scope>NUCLEOTIDE SEQUENCE [LARGE SCALE GENOMIC DNA]</scope>
    <source>
        <strain evidence="2 3">14C53</strain>
    </source>
</reference>
<feature type="transmembrane region" description="Helical" evidence="1">
    <location>
        <begin position="78"/>
        <end position="99"/>
    </location>
</feature>
<keyword evidence="1" id="KW-1133">Transmembrane helix</keyword>
<keyword evidence="3" id="KW-1185">Reference proteome</keyword>
<protein>
    <submittedName>
        <fullName evidence="2">Uncharacterized protein</fullName>
    </submittedName>
</protein>
<name>A0A5C4J489_9ACTN</name>
<evidence type="ECO:0000313" key="3">
    <source>
        <dbReference type="Proteomes" id="UP000309174"/>
    </source>
</evidence>
<dbReference type="RefSeq" id="WP_138648525.1">
    <property type="nucleotide sequence ID" value="NZ_VCKW01000194.1"/>
</dbReference>
<comment type="caution">
    <text evidence="2">The sequence shown here is derived from an EMBL/GenBank/DDBJ whole genome shotgun (WGS) entry which is preliminary data.</text>
</comment>
<evidence type="ECO:0000313" key="2">
    <source>
        <dbReference type="EMBL" id="TMQ91684.1"/>
    </source>
</evidence>
<accession>A0A5C4J489</accession>
<evidence type="ECO:0000256" key="1">
    <source>
        <dbReference type="SAM" id="Phobius"/>
    </source>
</evidence>
<proteinExistence type="predicted"/>